<dbReference type="EMBL" id="JASBAO010000001">
    <property type="protein sequence ID" value="MDI2091539.1"/>
    <property type="molecule type" value="Genomic_DNA"/>
</dbReference>
<comment type="caution">
    <text evidence="2">The sequence shown here is derived from an EMBL/GenBank/DDBJ whole genome shotgun (WGS) entry which is preliminary data.</text>
</comment>
<dbReference type="RefSeq" id="WP_281448629.1">
    <property type="nucleotide sequence ID" value="NZ_JASBAO010000001.1"/>
</dbReference>
<name>A0ABT6Q373_9PROT</name>
<gene>
    <name evidence="2" type="ORF">QJV27_09210</name>
</gene>
<proteinExistence type="predicted"/>
<feature type="transmembrane region" description="Helical" evidence="1">
    <location>
        <begin position="44"/>
        <end position="66"/>
    </location>
</feature>
<keyword evidence="3" id="KW-1185">Reference proteome</keyword>
<organism evidence="2 3">
    <name type="scientific">Commensalibacter oyaizuii</name>
    <dbReference type="NCBI Taxonomy" id="3043873"/>
    <lineage>
        <taxon>Bacteria</taxon>
        <taxon>Pseudomonadati</taxon>
        <taxon>Pseudomonadota</taxon>
        <taxon>Alphaproteobacteria</taxon>
        <taxon>Acetobacterales</taxon>
        <taxon>Acetobacteraceae</taxon>
    </lineage>
</organism>
<keyword evidence="1" id="KW-0472">Membrane</keyword>
<feature type="transmembrane region" description="Helical" evidence="1">
    <location>
        <begin position="72"/>
        <end position="97"/>
    </location>
</feature>
<evidence type="ECO:0000313" key="2">
    <source>
        <dbReference type="EMBL" id="MDI2091539.1"/>
    </source>
</evidence>
<feature type="transmembrane region" description="Helical" evidence="1">
    <location>
        <begin position="12"/>
        <end position="32"/>
    </location>
</feature>
<protein>
    <submittedName>
        <fullName evidence="2">AzlD family protein</fullName>
    </submittedName>
</protein>
<dbReference type="Pfam" id="PF05437">
    <property type="entry name" value="AzlD"/>
    <property type="match status" value="1"/>
</dbReference>
<dbReference type="Proteomes" id="UP001431634">
    <property type="component" value="Unassembled WGS sequence"/>
</dbReference>
<keyword evidence="1" id="KW-0812">Transmembrane</keyword>
<sequence length="101" mass="11282">MLDDMINQHAFLTIMGMGVVTYLTRIGGYLLLRNKNYPRLTRILEILPGCVMISLISPAFVTGRWFDTISLLLIIITAMRCSFLTTLIVGVVSAGVLRHII</sequence>
<evidence type="ECO:0000256" key="1">
    <source>
        <dbReference type="SAM" id="Phobius"/>
    </source>
</evidence>
<dbReference type="InterPro" id="IPR008407">
    <property type="entry name" value="Brnchd-chn_aa_trnsp_AzlD"/>
</dbReference>
<reference evidence="2" key="1">
    <citation type="submission" date="2023-05" db="EMBL/GenBank/DDBJ databases">
        <title>Whole genome sequence of Commensalibacter sp.</title>
        <authorList>
            <person name="Charoenyingcharoen P."/>
            <person name="Yukphan P."/>
        </authorList>
    </citation>
    <scope>NUCLEOTIDE SEQUENCE</scope>
    <source>
        <strain evidence="2">TBRC 16381</strain>
    </source>
</reference>
<evidence type="ECO:0000313" key="3">
    <source>
        <dbReference type="Proteomes" id="UP001431634"/>
    </source>
</evidence>
<keyword evidence="1" id="KW-1133">Transmembrane helix</keyword>
<accession>A0ABT6Q373</accession>